<accession>A0ACC2VV40</accession>
<gene>
    <name evidence="1" type="ORF">QFC20_004791</name>
</gene>
<keyword evidence="2" id="KW-1185">Reference proteome</keyword>
<dbReference type="EMBL" id="JASBWS010000059">
    <property type="protein sequence ID" value="KAJ9103314.1"/>
    <property type="molecule type" value="Genomic_DNA"/>
</dbReference>
<organism evidence="1 2">
    <name type="scientific">Naganishia adeliensis</name>
    <dbReference type="NCBI Taxonomy" id="92952"/>
    <lineage>
        <taxon>Eukaryota</taxon>
        <taxon>Fungi</taxon>
        <taxon>Dikarya</taxon>
        <taxon>Basidiomycota</taxon>
        <taxon>Agaricomycotina</taxon>
        <taxon>Tremellomycetes</taxon>
        <taxon>Filobasidiales</taxon>
        <taxon>Filobasidiaceae</taxon>
        <taxon>Naganishia</taxon>
    </lineage>
</organism>
<dbReference type="Proteomes" id="UP001230649">
    <property type="component" value="Unassembled WGS sequence"/>
</dbReference>
<evidence type="ECO:0000313" key="1">
    <source>
        <dbReference type="EMBL" id="KAJ9103314.1"/>
    </source>
</evidence>
<reference evidence="1" key="1">
    <citation type="submission" date="2023-04" db="EMBL/GenBank/DDBJ databases">
        <title>Draft Genome sequencing of Naganishia species isolated from polar environments using Oxford Nanopore Technology.</title>
        <authorList>
            <person name="Leo P."/>
            <person name="Venkateswaran K."/>
        </authorList>
    </citation>
    <scope>NUCLEOTIDE SEQUENCE</scope>
    <source>
        <strain evidence="1">MNA-CCFEE 5262</strain>
    </source>
</reference>
<protein>
    <submittedName>
        <fullName evidence="1">Uncharacterized protein</fullName>
    </submittedName>
</protein>
<comment type="caution">
    <text evidence="1">The sequence shown here is derived from an EMBL/GenBank/DDBJ whole genome shotgun (WGS) entry which is preliminary data.</text>
</comment>
<name>A0ACC2VV40_9TREE</name>
<evidence type="ECO:0000313" key="2">
    <source>
        <dbReference type="Proteomes" id="UP001230649"/>
    </source>
</evidence>
<proteinExistence type="predicted"/>
<sequence>MAKLLPMPPRTLPLIVPSTLAPFATSLILHPLLSAARKSPTLNLPILCHIPLPPPTAFPALEACVGFSILAFLAAVYAVPALGEAFMEKGLKGRDLLKGSKGQYIPESMGLPCAAIYLACLMVFIPFPFSHYFEASLADTPLLGSCEGKVCELVGTRTFPLQELTLYLSALLSLMTATLLGFLDDIFDIRWRHKLPIPLISSIPLLLVYYAESGLTTVVMPRPVRAYVGHTVDLGWMYYAYMALLSTFATNSINILAGVNGLEVGQALVIALSVMVNDLLYIPVWPRVAVGDWVLLEGGAILRRGSQELVQRHLLSLYFMGPLIGVCAGFIFHNWYPARAFPGDTLCYFTGMALAVVAIQAHYSKTLLLFFIPQIFNFLISCPQLFGFVPCPRHRVPTYDEKTDKLSPSVVPFPVTPPLRTRAMLRLLAALGLTRLTVDPSTGTVTSATNLTLPTLVLVHLGPMREPTLTKCIMALQVAGSVVALTVRYGLASLLYDGDRR</sequence>